<evidence type="ECO:0000313" key="3">
    <source>
        <dbReference type="Proteomes" id="UP000002195"/>
    </source>
</evidence>
<dbReference type="VEuPathDB" id="AmoebaDB:DDB_G0270044"/>
<dbReference type="KEGG" id="ddi:DDB_G0270044"/>
<dbReference type="AlphaFoldDB" id="Q55CI6"/>
<accession>Q55CI6</accession>
<keyword evidence="3" id="KW-1185">Reference proteome</keyword>
<sequence length="417" mass="47566">MISNNIIKIRKLKINSNKFFNNTINTKRDFSSTSTSPHLDEEVDPKNKQQTPPPITSSPSTATPNILDIPTTSIPPKPKCWCVLSCKLVGKRIESSLIKPIKYEDERAILLQQQKQKQPTSTPQSQYKLDLNLPLSASRKQLIKEMISAKDQYVTEQKQEEQIEKERLEKEKEKENKLFRTDDNGDERDFPVLTDDDTSIGPIHILYKNQWISTIVERIEPQNKDNEPSFILKIKTPIKLSSEFTFSFESIHSTLDRLLTTGKVKADCDFDKIFITTVGNDKNKEFTNWINTNEDNNNNSNNNSVNENGDNVRKCLLLKEALTRLKTELLPSIGFNDCPIDLALSKDSIVGCKEGRTNLEFPNGTYQLVLEIDSNEESIWAKSPESVEKILYLYTMMLDSVVSMGHTNDVPLTVSYL</sequence>
<reference evidence="2 3" key="1">
    <citation type="journal article" date="2005" name="Nature">
        <title>The genome of the social amoeba Dictyostelium discoideum.</title>
        <authorList>
            <consortium name="The Dictyostelium discoideum Sequencing Consortium"/>
            <person name="Eichinger L."/>
            <person name="Pachebat J.A."/>
            <person name="Glockner G."/>
            <person name="Rajandream M.A."/>
            <person name="Sucgang R."/>
            <person name="Berriman M."/>
            <person name="Song J."/>
            <person name="Olsen R."/>
            <person name="Szafranski K."/>
            <person name="Xu Q."/>
            <person name="Tunggal B."/>
            <person name="Kummerfeld S."/>
            <person name="Madera M."/>
            <person name="Konfortov B.A."/>
            <person name="Rivero F."/>
            <person name="Bankier A.T."/>
            <person name="Lehmann R."/>
            <person name="Hamlin N."/>
            <person name="Davies R."/>
            <person name="Gaudet P."/>
            <person name="Fey P."/>
            <person name="Pilcher K."/>
            <person name="Chen G."/>
            <person name="Saunders D."/>
            <person name="Sodergren E."/>
            <person name="Davis P."/>
            <person name="Kerhornou A."/>
            <person name="Nie X."/>
            <person name="Hall N."/>
            <person name="Anjard C."/>
            <person name="Hemphill L."/>
            <person name="Bason N."/>
            <person name="Farbrother P."/>
            <person name="Desany B."/>
            <person name="Just E."/>
            <person name="Morio T."/>
            <person name="Rost R."/>
            <person name="Churcher C."/>
            <person name="Cooper J."/>
            <person name="Haydock S."/>
            <person name="van Driessche N."/>
            <person name="Cronin A."/>
            <person name="Goodhead I."/>
            <person name="Muzny D."/>
            <person name="Mourier T."/>
            <person name="Pain A."/>
            <person name="Lu M."/>
            <person name="Harper D."/>
            <person name="Lindsay R."/>
            <person name="Hauser H."/>
            <person name="James K."/>
            <person name="Quiles M."/>
            <person name="Madan Babu M."/>
            <person name="Saito T."/>
            <person name="Buchrieser C."/>
            <person name="Wardroper A."/>
            <person name="Felder M."/>
            <person name="Thangavelu M."/>
            <person name="Johnson D."/>
            <person name="Knights A."/>
            <person name="Loulseged H."/>
            <person name="Mungall K."/>
            <person name="Oliver K."/>
            <person name="Price C."/>
            <person name="Quail M.A."/>
            <person name="Urushihara H."/>
            <person name="Hernandez J."/>
            <person name="Rabbinowitsch E."/>
            <person name="Steffen D."/>
            <person name="Sanders M."/>
            <person name="Ma J."/>
            <person name="Kohara Y."/>
            <person name="Sharp S."/>
            <person name="Simmonds M."/>
            <person name="Spiegler S."/>
            <person name="Tivey A."/>
            <person name="Sugano S."/>
            <person name="White B."/>
            <person name="Walker D."/>
            <person name="Woodward J."/>
            <person name="Winckler T."/>
            <person name="Tanaka Y."/>
            <person name="Shaulsky G."/>
            <person name="Schleicher M."/>
            <person name="Weinstock G."/>
            <person name="Rosenthal A."/>
            <person name="Cox E.C."/>
            <person name="Chisholm R.L."/>
            <person name="Gibbs R."/>
            <person name="Loomis W.F."/>
            <person name="Platzer M."/>
            <person name="Kay R.R."/>
            <person name="Williams J."/>
            <person name="Dear P.H."/>
            <person name="Noegel A.A."/>
            <person name="Barrell B."/>
            <person name="Kuspa A."/>
        </authorList>
    </citation>
    <scope>NUCLEOTIDE SEQUENCE [LARGE SCALE GENOMIC DNA]</scope>
    <source>
        <strain evidence="2 3">AX4</strain>
    </source>
</reference>
<proteinExistence type="predicted"/>
<dbReference type="PaxDb" id="44689-DDB0190763"/>
<organism evidence="2 3">
    <name type="scientific">Dictyostelium discoideum</name>
    <name type="common">Social amoeba</name>
    <dbReference type="NCBI Taxonomy" id="44689"/>
    <lineage>
        <taxon>Eukaryota</taxon>
        <taxon>Amoebozoa</taxon>
        <taxon>Evosea</taxon>
        <taxon>Eumycetozoa</taxon>
        <taxon>Dictyostelia</taxon>
        <taxon>Dictyosteliales</taxon>
        <taxon>Dictyosteliaceae</taxon>
        <taxon>Dictyostelium</taxon>
    </lineage>
</organism>
<name>Q55CI6_DICDI</name>
<evidence type="ECO:0000256" key="1">
    <source>
        <dbReference type="SAM" id="MobiDB-lite"/>
    </source>
</evidence>
<feature type="region of interest" description="Disordered" evidence="1">
    <location>
        <begin position="26"/>
        <end position="69"/>
    </location>
</feature>
<dbReference type="InParanoid" id="Q55CI6"/>
<comment type="caution">
    <text evidence="2">The sequence shown here is derived from an EMBL/GenBank/DDBJ whole genome shotgun (WGS) entry which is preliminary data.</text>
</comment>
<protein>
    <submittedName>
        <fullName evidence="2">Uncharacterized protein</fullName>
    </submittedName>
</protein>
<dbReference type="EMBL" id="AAFI02000005">
    <property type="protein sequence ID" value="EAL72372.1"/>
    <property type="molecule type" value="Genomic_DNA"/>
</dbReference>
<dbReference type="Proteomes" id="UP000002195">
    <property type="component" value="Unassembled WGS sequence"/>
</dbReference>
<dbReference type="HOGENOM" id="CLU_659594_0_0_1"/>
<evidence type="ECO:0000313" key="2">
    <source>
        <dbReference type="EMBL" id="EAL72372.1"/>
    </source>
</evidence>
<gene>
    <name evidence="2" type="ORF">DDB_G0270044</name>
</gene>
<feature type="compositionally biased region" description="Basic and acidic residues" evidence="1">
    <location>
        <begin position="38"/>
        <end position="47"/>
    </location>
</feature>
<dbReference type="GeneID" id="8617457"/>
<dbReference type="RefSeq" id="XP_646495.1">
    <property type="nucleotide sequence ID" value="XM_641403.1"/>
</dbReference>
<dbReference type="eggNOG" id="ENOG502RCF7">
    <property type="taxonomic scope" value="Eukaryota"/>
</dbReference>
<dbReference type="FunCoup" id="Q55CI6">
    <property type="interactions" value="744"/>
</dbReference>
<dbReference type="OMA" id="CLINCKL"/>
<dbReference type="dictyBase" id="DDB_G0270044"/>
<feature type="compositionally biased region" description="Polar residues" evidence="1">
    <location>
        <begin position="26"/>
        <end position="37"/>
    </location>
</feature>
<dbReference type="SMR" id="Q55CI6"/>